<evidence type="ECO:0000259" key="1">
    <source>
        <dbReference type="Pfam" id="PF05368"/>
    </source>
</evidence>
<organism evidence="2 3">
    <name type="scientific">Burkholderia cepacia</name>
    <name type="common">Pseudomonas cepacia</name>
    <dbReference type="NCBI Taxonomy" id="292"/>
    <lineage>
        <taxon>Bacteria</taxon>
        <taxon>Pseudomonadati</taxon>
        <taxon>Pseudomonadota</taxon>
        <taxon>Betaproteobacteria</taxon>
        <taxon>Burkholderiales</taxon>
        <taxon>Burkholderiaceae</taxon>
        <taxon>Burkholderia</taxon>
        <taxon>Burkholderia cepacia complex</taxon>
    </lineage>
</organism>
<dbReference type="InterPro" id="IPR036291">
    <property type="entry name" value="NAD(P)-bd_dom_sf"/>
</dbReference>
<dbReference type="AlphaFoldDB" id="A0A0J5WID7"/>
<dbReference type="Gene3D" id="3.40.50.720">
    <property type="entry name" value="NAD(P)-binding Rossmann-like Domain"/>
    <property type="match status" value="1"/>
</dbReference>
<dbReference type="Pfam" id="PF05368">
    <property type="entry name" value="NmrA"/>
    <property type="match status" value="1"/>
</dbReference>
<sequence>MSHTILVTGATGTIGRELVAQLKAAGAQVIASSNSGRAVEGVETRRADLADVASLTRAFQGVDTLFLLLPLQADMVTLAGNAVAAARAAGVSHIVRSSGAGADAASSIAIGRVQGEIDRLVTESGIAYTITRPNCFMQNFVTYYAGMIRGRALYLPQGDGKVSFVDVRDIAAVNATILRHPADHAGRIYELTGGEALSNADVAARIGTALGRKVAYVPVTDDAAIESMRAAGADAWSIDALMSLNRMIAAGQTAAVSADVQALLGRAPIGFERFVADYVESWR</sequence>
<dbReference type="Gene3D" id="3.90.25.10">
    <property type="entry name" value="UDP-galactose 4-epimerase, domain 1"/>
    <property type="match status" value="1"/>
</dbReference>
<dbReference type="SUPFAM" id="SSF51735">
    <property type="entry name" value="NAD(P)-binding Rossmann-fold domains"/>
    <property type="match status" value="1"/>
</dbReference>
<dbReference type="PANTHER" id="PTHR43162">
    <property type="match status" value="1"/>
</dbReference>
<dbReference type="EMBL" id="LDWR01000037">
    <property type="protein sequence ID" value="KML54444.1"/>
    <property type="molecule type" value="Genomic_DNA"/>
</dbReference>
<dbReference type="Proteomes" id="UP000036338">
    <property type="component" value="Unassembled WGS sequence"/>
</dbReference>
<comment type="caution">
    <text evidence="2">The sequence shown here is derived from an EMBL/GenBank/DDBJ whole genome shotgun (WGS) entry which is preliminary data.</text>
</comment>
<dbReference type="CDD" id="cd05269">
    <property type="entry name" value="TMR_SDR_a"/>
    <property type="match status" value="1"/>
</dbReference>
<name>A0A0J5WID7_BURCE</name>
<accession>A0A0J5WID7</accession>
<dbReference type="InterPro" id="IPR051604">
    <property type="entry name" value="Ergot_Alk_Oxidoreductase"/>
</dbReference>
<proteinExistence type="predicted"/>
<gene>
    <name evidence="2" type="ORF">VL15_20885</name>
</gene>
<dbReference type="InterPro" id="IPR008030">
    <property type="entry name" value="NmrA-like"/>
</dbReference>
<dbReference type="PATRIC" id="fig|292.27.peg.4282"/>
<protein>
    <submittedName>
        <fullName evidence="2">Nucleoside-diphosphate sugar epimerase</fullName>
    </submittedName>
</protein>
<evidence type="ECO:0000313" key="3">
    <source>
        <dbReference type="Proteomes" id="UP000036338"/>
    </source>
</evidence>
<dbReference type="PANTHER" id="PTHR43162:SF1">
    <property type="entry name" value="PRESTALK A DIFFERENTIATION PROTEIN A"/>
    <property type="match status" value="1"/>
</dbReference>
<reference evidence="2 3" key="1">
    <citation type="submission" date="2015-05" db="EMBL/GenBank/DDBJ databases">
        <title>Draft genome of Burkholderia cepacia LK29.</title>
        <authorList>
            <person name="Chan X.Y."/>
        </authorList>
    </citation>
    <scope>NUCLEOTIDE SEQUENCE [LARGE SCALE GENOMIC DNA]</scope>
    <source>
        <strain evidence="2 3">LK29</strain>
    </source>
</reference>
<evidence type="ECO:0000313" key="2">
    <source>
        <dbReference type="EMBL" id="KML54444.1"/>
    </source>
</evidence>
<feature type="domain" description="NmrA-like" evidence="1">
    <location>
        <begin position="2"/>
        <end position="222"/>
    </location>
</feature>
<dbReference type="RefSeq" id="WP_048248210.1">
    <property type="nucleotide sequence ID" value="NZ_LDWR01000037.1"/>
</dbReference>